<evidence type="ECO:0000256" key="4">
    <source>
        <dbReference type="ARBA" id="ARBA00023134"/>
    </source>
</evidence>
<gene>
    <name evidence="5" type="primary">hflX</name>
    <name evidence="10" type="ORF">SAMN04487948_10576</name>
</gene>
<dbReference type="AlphaFoldDB" id="A0A1H8SGL1"/>
<keyword evidence="8" id="KW-0175">Coiled coil</keyword>
<dbReference type="GO" id="GO:0046872">
    <property type="term" value="F:metal ion binding"/>
    <property type="evidence" value="ECO:0007669"/>
    <property type="project" value="UniProtKB-KW"/>
</dbReference>
<accession>A0A1H8SGL1</accession>
<evidence type="ECO:0000256" key="5">
    <source>
        <dbReference type="HAMAP-Rule" id="MF_00900"/>
    </source>
</evidence>
<evidence type="ECO:0000256" key="1">
    <source>
        <dbReference type="ARBA" id="ARBA00022723"/>
    </source>
</evidence>
<organism evidence="10 11">
    <name type="scientific">Halogranum amylolyticum</name>
    <dbReference type="NCBI Taxonomy" id="660520"/>
    <lineage>
        <taxon>Archaea</taxon>
        <taxon>Methanobacteriati</taxon>
        <taxon>Methanobacteriota</taxon>
        <taxon>Stenosarchaea group</taxon>
        <taxon>Halobacteria</taxon>
        <taxon>Halobacteriales</taxon>
        <taxon>Haloferacaceae</taxon>
    </lineage>
</organism>
<evidence type="ECO:0000313" key="11">
    <source>
        <dbReference type="Proteomes" id="UP000199126"/>
    </source>
</evidence>
<dbReference type="InterPro" id="IPR016496">
    <property type="entry name" value="GTPase_HflX"/>
</dbReference>
<dbReference type="NCBIfam" id="TIGR03156">
    <property type="entry name" value="GTP_HflX"/>
    <property type="match status" value="1"/>
</dbReference>
<evidence type="ECO:0000256" key="8">
    <source>
        <dbReference type="SAM" id="Coils"/>
    </source>
</evidence>
<dbReference type="Gene3D" id="3.40.50.300">
    <property type="entry name" value="P-loop containing nucleotide triphosphate hydrolases"/>
    <property type="match status" value="1"/>
</dbReference>
<dbReference type="InterPro" id="IPR032305">
    <property type="entry name" value="GTP-bd_M"/>
</dbReference>
<comment type="subunit">
    <text evidence="5">Monomer. Associates with the 50S ribosomal subunit.</text>
</comment>
<dbReference type="PANTHER" id="PTHR10229:SF8">
    <property type="entry name" value="GTPASE HFLX"/>
    <property type="match status" value="1"/>
</dbReference>
<name>A0A1H8SGL1_9EURY</name>
<dbReference type="Proteomes" id="UP000199126">
    <property type="component" value="Unassembled WGS sequence"/>
</dbReference>
<feature type="coiled-coil region" evidence="8">
    <location>
        <begin position="116"/>
        <end position="174"/>
    </location>
</feature>
<evidence type="ECO:0000256" key="3">
    <source>
        <dbReference type="ARBA" id="ARBA00022842"/>
    </source>
</evidence>
<dbReference type="HAMAP" id="MF_00900">
    <property type="entry name" value="GTPase_HflX"/>
    <property type="match status" value="1"/>
</dbReference>
<dbReference type="InterPro" id="IPR042108">
    <property type="entry name" value="GTPase_HflX_N_sf"/>
</dbReference>
<dbReference type="EMBL" id="FODV01000005">
    <property type="protein sequence ID" value="SEO77792.1"/>
    <property type="molecule type" value="Genomic_DNA"/>
</dbReference>
<keyword evidence="11" id="KW-1185">Reference proteome</keyword>
<feature type="binding site" evidence="7">
    <location>
        <position position="246"/>
    </location>
    <ligand>
        <name>Mg(2+)</name>
        <dbReference type="ChEBI" id="CHEBI:18420"/>
    </ligand>
</feature>
<sequence>MQQSRQQPALVAARHDPREKRTTAELTALAETAGYTVVGELTQTRPEDAAYQFGRGKAEELARRVAEHEVDTVLVDNPLSPQQAHNLRALAPDGTPFVDRHRLVLDIFAQRAGTRAAKLQVRLAELRYELPRVRQEIRLEAEAANERRTVAGMNEKEHRRVLDIQERIQRVERRLDSLGSVESDRRAHHRHAGRDLVALAGYTNAGKSTLLRRLADDLAVEGDGATDPDHPDEATTAATADRLFETLETTTRGVSTDGRRLLVTDTVGFVRDLPPWLVDAFESTLSAVYHADVVLLVVDASDPRSEVREKVDTCRDVLDDADGVILPVLNKVDQCSTAHVDRLHELCSGFDADPVAVSSTEGTGVDELLARVRSAVPTAEATLTVPNTGKSQALLSWAHDHGSVADVDYDGETVTFDLVGRPAVIERARSKATDVSKTG</sequence>
<dbReference type="GO" id="GO:0005525">
    <property type="term" value="F:GTP binding"/>
    <property type="evidence" value="ECO:0007669"/>
    <property type="project" value="UniProtKB-UniRule"/>
</dbReference>
<keyword evidence="4 5" id="KW-0342">GTP-binding</keyword>
<comment type="function">
    <text evidence="5">GTPase that associates with the 50S ribosomal subunit and may have a role during protein synthesis or ribosome biogenesis.</text>
</comment>
<comment type="similarity">
    <text evidence="5">Belongs to the TRAFAC class OBG-HflX-like GTPase superfamily. HflX GTPase family.</text>
</comment>
<dbReference type="InterPro" id="IPR027417">
    <property type="entry name" value="P-loop_NTPase"/>
</dbReference>
<dbReference type="PANTHER" id="PTHR10229">
    <property type="entry name" value="GTP-BINDING PROTEIN HFLX"/>
    <property type="match status" value="1"/>
</dbReference>
<dbReference type="GO" id="GO:0005737">
    <property type="term" value="C:cytoplasm"/>
    <property type="evidence" value="ECO:0007669"/>
    <property type="project" value="UniProtKB-SubCell"/>
</dbReference>
<dbReference type="InterPro" id="IPR025121">
    <property type="entry name" value="GTPase_HflX_N"/>
</dbReference>
<comment type="subcellular location">
    <subcellularLocation>
        <location evidence="5">Cytoplasm</location>
    </subcellularLocation>
    <text evidence="5">May associate with membranes.</text>
</comment>
<evidence type="ECO:0000259" key="9">
    <source>
        <dbReference type="PROSITE" id="PS51705"/>
    </source>
</evidence>
<feature type="binding site" evidence="6">
    <location>
        <begin position="358"/>
        <end position="360"/>
    </location>
    <ligand>
        <name>GTP</name>
        <dbReference type="ChEBI" id="CHEBI:37565"/>
    </ligand>
</feature>
<dbReference type="RefSeq" id="WP_089824096.1">
    <property type="nucleotide sequence ID" value="NZ_FODV01000005.1"/>
</dbReference>
<dbReference type="SUPFAM" id="SSF52540">
    <property type="entry name" value="P-loop containing nucleoside triphosphate hydrolases"/>
    <property type="match status" value="1"/>
</dbReference>
<proteinExistence type="inferred from homology"/>
<reference evidence="11" key="1">
    <citation type="submission" date="2016-10" db="EMBL/GenBank/DDBJ databases">
        <authorList>
            <person name="Varghese N."/>
            <person name="Submissions S."/>
        </authorList>
    </citation>
    <scope>NUCLEOTIDE SEQUENCE [LARGE SCALE GENOMIC DNA]</scope>
    <source>
        <strain evidence="11">CGMCC 1.10121</strain>
    </source>
</reference>
<feature type="binding site" evidence="7">
    <location>
        <position position="208"/>
    </location>
    <ligand>
        <name>Mg(2+)</name>
        <dbReference type="ChEBI" id="CHEBI:18420"/>
    </ligand>
</feature>
<dbReference type="Pfam" id="PF01926">
    <property type="entry name" value="MMR_HSR1"/>
    <property type="match status" value="1"/>
</dbReference>
<dbReference type="InterPro" id="IPR030394">
    <property type="entry name" value="G_HFLX_dom"/>
</dbReference>
<feature type="binding site" evidence="6">
    <location>
        <begin position="201"/>
        <end position="208"/>
    </location>
    <ligand>
        <name>GTP</name>
        <dbReference type="ChEBI" id="CHEBI:37565"/>
    </ligand>
</feature>
<feature type="binding site" evidence="6">
    <location>
        <begin position="330"/>
        <end position="333"/>
    </location>
    <ligand>
        <name>GTP</name>
        <dbReference type="ChEBI" id="CHEBI:37565"/>
    </ligand>
</feature>
<keyword evidence="5" id="KW-0963">Cytoplasm</keyword>
<keyword evidence="1 7" id="KW-0479">Metal-binding</keyword>
<dbReference type="GO" id="GO:0043022">
    <property type="term" value="F:ribosome binding"/>
    <property type="evidence" value="ECO:0007669"/>
    <property type="project" value="TreeGrafter"/>
</dbReference>
<evidence type="ECO:0000313" key="10">
    <source>
        <dbReference type="EMBL" id="SEO77792.1"/>
    </source>
</evidence>
<feature type="binding site" evidence="6">
    <location>
        <begin position="265"/>
        <end position="268"/>
    </location>
    <ligand>
        <name>GTP</name>
        <dbReference type="ChEBI" id="CHEBI:37565"/>
    </ligand>
</feature>
<dbReference type="PROSITE" id="PS51705">
    <property type="entry name" value="G_HFLX"/>
    <property type="match status" value="1"/>
</dbReference>
<keyword evidence="3 7" id="KW-0460">Magnesium</keyword>
<dbReference type="OrthoDB" id="306251at2157"/>
<dbReference type="InterPro" id="IPR006073">
    <property type="entry name" value="GTP-bd"/>
</dbReference>
<dbReference type="GO" id="GO:0003924">
    <property type="term" value="F:GTPase activity"/>
    <property type="evidence" value="ECO:0007669"/>
    <property type="project" value="UniProtKB-UniRule"/>
</dbReference>
<feature type="domain" description="Hflx-type G" evidence="9">
    <location>
        <begin position="195"/>
        <end position="380"/>
    </location>
</feature>
<keyword evidence="2 5" id="KW-0547">Nucleotide-binding</keyword>
<evidence type="ECO:0000256" key="2">
    <source>
        <dbReference type="ARBA" id="ARBA00022741"/>
    </source>
</evidence>
<protein>
    <recommendedName>
        <fullName evidence="5">GTPase HflX</fullName>
    </recommendedName>
    <alternativeName>
        <fullName evidence="5">GTP-binding protein HflX</fullName>
    </alternativeName>
</protein>
<dbReference type="Pfam" id="PF13167">
    <property type="entry name" value="GTP-bdg_N"/>
    <property type="match status" value="1"/>
</dbReference>
<dbReference type="Gene3D" id="3.40.50.11060">
    <property type="entry name" value="GTPase HflX, N-terminal domain"/>
    <property type="match status" value="1"/>
</dbReference>
<dbReference type="Pfam" id="PF16360">
    <property type="entry name" value="GTP-bdg_M"/>
    <property type="match status" value="1"/>
</dbReference>
<evidence type="ECO:0000256" key="7">
    <source>
        <dbReference type="PIRSR" id="PIRSR006809-2"/>
    </source>
</evidence>
<comment type="cofactor">
    <cofactor evidence="7">
        <name>Mg(2+)</name>
        <dbReference type="ChEBI" id="CHEBI:18420"/>
    </cofactor>
</comment>
<evidence type="ECO:0000256" key="6">
    <source>
        <dbReference type="PIRSR" id="PIRSR006809-1"/>
    </source>
</evidence>
<dbReference type="PIRSF" id="PIRSF006809">
    <property type="entry name" value="GTP-binding_hflX_prd"/>
    <property type="match status" value="1"/>
</dbReference>